<gene>
    <name evidence="1" type="ORF">B0A50_03024</name>
</gene>
<keyword evidence="2" id="KW-1185">Reference proteome</keyword>
<dbReference type="EMBL" id="NAJL01000017">
    <property type="protein sequence ID" value="TKA28696.1"/>
    <property type="molecule type" value="Genomic_DNA"/>
</dbReference>
<accession>A0A4U0U2Q9</accession>
<sequence length="193" mass="21293">MPFYLTSFQAKDNMPDVPDLPEGDFMNSEHWPRIKHGPPDKADFLAAQNQTMARSMLKEAKKREAGHKLAVAKKLEVDAGVVAAAKPTTSTAAKQAIDADREYVDNHLTADLKAEVATLTLDYVDGVKAKDLRQTNAVSVVRDDLVGKGARQVQGKMTIQCKQEWDEMVEAPVKLLFFHASKQYAASDHTARA</sequence>
<evidence type="ECO:0000313" key="2">
    <source>
        <dbReference type="Proteomes" id="UP000308549"/>
    </source>
</evidence>
<dbReference type="Proteomes" id="UP000308549">
    <property type="component" value="Unassembled WGS sequence"/>
</dbReference>
<proteinExistence type="predicted"/>
<dbReference type="AlphaFoldDB" id="A0A4U0U2Q9"/>
<comment type="caution">
    <text evidence="1">The sequence shown here is derived from an EMBL/GenBank/DDBJ whole genome shotgun (WGS) entry which is preliminary data.</text>
</comment>
<reference evidence="1 2" key="1">
    <citation type="submission" date="2017-03" db="EMBL/GenBank/DDBJ databases">
        <title>Genomes of endolithic fungi from Antarctica.</title>
        <authorList>
            <person name="Coleine C."/>
            <person name="Masonjones S."/>
            <person name="Stajich J.E."/>
        </authorList>
    </citation>
    <scope>NUCLEOTIDE SEQUENCE [LARGE SCALE GENOMIC DNA]</scope>
    <source>
        <strain evidence="1 2">CCFEE 6315</strain>
    </source>
</reference>
<protein>
    <submittedName>
        <fullName evidence="1">Uncharacterized protein</fullName>
    </submittedName>
</protein>
<dbReference type="OrthoDB" id="10678772at2759"/>
<organism evidence="1 2">
    <name type="scientific">Salinomyces thailandicus</name>
    <dbReference type="NCBI Taxonomy" id="706561"/>
    <lineage>
        <taxon>Eukaryota</taxon>
        <taxon>Fungi</taxon>
        <taxon>Dikarya</taxon>
        <taxon>Ascomycota</taxon>
        <taxon>Pezizomycotina</taxon>
        <taxon>Dothideomycetes</taxon>
        <taxon>Dothideomycetidae</taxon>
        <taxon>Mycosphaerellales</taxon>
        <taxon>Teratosphaeriaceae</taxon>
        <taxon>Salinomyces</taxon>
    </lineage>
</organism>
<evidence type="ECO:0000313" key="1">
    <source>
        <dbReference type="EMBL" id="TKA28696.1"/>
    </source>
</evidence>
<name>A0A4U0U2Q9_9PEZI</name>